<evidence type="ECO:0000256" key="1">
    <source>
        <dbReference type="ARBA" id="ARBA00005836"/>
    </source>
</evidence>
<proteinExistence type="inferred from homology"/>
<dbReference type="InterPro" id="IPR036059">
    <property type="entry name" value="TldD/PmbA_sf"/>
</dbReference>
<dbReference type="GO" id="GO:0008237">
    <property type="term" value="F:metallopeptidase activity"/>
    <property type="evidence" value="ECO:0007669"/>
    <property type="project" value="InterPro"/>
</dbReference>
<dbReference type="InterPro" id="IPR047657">
    <property type="entry name" value="PmbA"/>
</dbReference>
<sequence>MRSLQHARDAAQAAVEKAKAAGADAADAAYVAQGSTEVEVRMGAMEDVSASEGEKLGLRVFIGQRVASVSTSALDGDALEDLATRAVAMARAASEDQYAGLAPADMLLDGEAPDLDLDPDEPTDPAELKDMALAAEAAALGVDRVTQSIGASASAQATRFALATSHGFSGAFSGSGRGLSISCIAGEGDAMERDYAFHSARYAEDLESPEEIGRRAGERAAARLGPVSFKPGKMPVIYDPRVATSLINHLCTAVNGAMVARRSSFLKDMMGERVFGSGVTITDDPLRRRGLRSHGFDGEGLPVKRMNIIEDGVLKTWFAASAAARQLGIDPTGHAIRGPGGSPAAGPSNIWIEPGKRSQDDMIAGVKRGFLVTELIGQGVNQVTGDYSRGASGFYIENGEIVGPASGATVASNLKDMFAALEPGSDLEIRRGVDSPTLLVPEMTVAIG</sequence>
<comment type="similarity">
    <text evidence="1">Belongs to the peptidase U62 family.</text>
</comment>
<dbReference type="Pfam" id="PF19289">
    <property type="entry name" value="PmbA_TldD_3rd"/>
    <property type="match status" value="1"/>
</dbReference>
<protein>
    <submittedName>
        <fullName evidence="5">Metallopeptidase TldD-related protein</fullName>
    </submittedName>
</protein>
<dbReference type="SUPFAM" id="SSF111283">
    <property type="entry name" value="Putative modulator of DNA gyrase, PmbA/TldD"/>
    <property type="match status" value="1"/>
</dbReference>
<organism evidence="5 6">
    <name type="scientific">Sphingomicrobium sediminis</name>
    <dbReference type="NCBI Taxonomy" id="2950949"/>
    <lineage>
        <taxon>Bacteria</taxon>
        <taxon>Pseudomonadati</taxon>
        <taxon>Pseudomonadota</taxon>
        <taxon>Alphaproteobacteria</taxon>
        <taxon>Sphingomonadales</taxon>
        <taxon>Sphingomonadaceae</taxon>
        <taxon>Sphingomicrobium</taxon>
    </lineage>
</organism>
<name>A0A9X2EHK6_9SPHN</name>
<feature type="domain" description="Metalloprotease TldD/E N-terminal" evidence="2">
    <location>
        <begin position="26"/>
        <end position="90"/>
    </location>
</feature>
<dbReference type="GO" id="GO:0006508">
    <property type="term" value="P:proteolysis"/>
    <property type="evidence" value="ECO:0007669"/>
    <property type="project" value="InterPro"/>
</dbReference>
<dbReference type="Pfam" id="PF19290">
    <property type="entry name" value="PmbA_TldD_2nd"/>
    <property type="match status" value="1"/>
</dbReference>
<dbReference type="Pfam" id="PF01523">
    <property type="entry name" value="PmbA_TldD_1st"/>
    <property type="match status" value="1"/>
</dbReference>
<dbReference type="RefSeq" id="WP_252113881.1">
    <property type="nucleotide sequence ID" value="NZ_JAMSHT010000001.1"/>
</dbReference>
<dbReference type="InterPro" id="IPR002510">
    <property type="entry name" value="Metalloprtase-TldD/E_N"/>
</dbReference>
<keyword evidence="6" id="KW-1185">Reference proteome</keyword>
<accession>A0A9X2EHK6</accession>
<gene>
    <name evidence="5" type="ORF">NDO55_07405</name>
</gene>
<evidence type="ECO:0000259" key="3">
    <source>
        <dbReference type="Pfam" id="PF19289"/>
    </source>
</evidence>
<dbReference type="AlphaFoldDB" id="A0A9X2EHK6"/>
<dbReference type="InterPro" id="IPR045570">
    <property type="entry name" value="Metalloprtase-TldD/E_cen_dom"/>
</dbReference>
<feature type="domain" description="Metalloprotease TldD/E central" evidence="4">
    <location>
        <begin position="119"/>
        <end position="224"/>
    </location>
</feature>
<feature type="domain" description="Metalloprotease TldD/E C-terminal" evidence="3">
    <location>
        <begin position="231"/>
        <end position="446"/>
    </location>
</feature>
<evidence type="ECO:0000259" key="2">
    <source>
        <dbReference type="Pfam" id="PF01523"/>
    </source>
</evidence>
<evidence type="ECO:0000313" key="5">
    <source>
        <dbReference type="EMBL" id="MCM8557646.1"/>
    </source>
</evidence>
<dbReference type="PANTHER" id="PTHR43421">
    <property type="entry name" value="METALLOPROTEASE PMBA"/>
    <property type="match status" value="1"/>
</dbReference>
<evidence type="ECO:0000313" key="6">
    <source>
        <dbReference type="Proteomes" id="UP001155128"/>
    </source>
</evidence>
<dbReference type="InterPro" id="IPR045569">
    <property type="entry name" value="Metalloprtase-TldD/E_C"/>
</dbReference>
<evidence type="ECO:0000259" key="4">
    <source>
        <dbReference type="Pfam" id="PF19290"/>
    </source>
</evidence>
<dbReference type="Proteomes" id="UP001155128">
    <property type="component" value="Unassembled WGS sequence"/>
</dbReference>
<dbReference type="GO" id="GO:0005829">
    <property type="term" value="C:cytosol"/>
    <property type="evidence" value="ECO:0007669"/>
    <property type="project" value="TreeGrafter"/>
</dbReference>
<comment type="caution">
    <text evidence="5">The sequence shown here is derived from an EMBL/GenBank/DDBJ whole genome shotgun (WGS) entry which is preliminary data.</text>
</comment>
<dbReference type="Gene3D" id="3.30.2290.10">
    <property type="entry name" value="PmbA/TldD superfamily"/>
    <property type="match status" value="1"/>
</dbReference>
<reference evidence="5" key="1">
    <citation type="submission" date="2022-06" db="EMBL/GenBank/DDBJ databases">
        <title>Sphingomicrobium sedimins sp. nov., a marine bacterium isolated from tidal flat.</title>
        <authorList>
            <person name="Kim C.-H."/>
            <person name="Yoo Y."/>
            <person name="Kim J.-J."/>
        </authorList>
    </citation>
    <scope>NUCLEOTIDE SEQUENCE</scope>
    <source>
        <strain evidence="5">GRR-S6-50</strain>
    </source>
</reference>
<dbReference type="InterPro" id="IPR035068">
    <property type="entry name" value="TldD/PmbA_N"/>
</dbReference>
<dbReference type="PANTHER" id="PTHR43421:SF1">
    <property type="entry name" value="METALLOPROTEASE PMBA"/>
    <property type="match status" value="1"/>
</dbReference>
<dbReference type="EMBL" id="JAMSHT010000001">
    <property type="protein sequence ID" value="MCM8557646.1"/>
    <property type="molecule type" value="Genomic_DNA"/>
</dbReference>